<dbReference type="STRING" id="2741.SAMN04489866_10397"/>
<keyword evidence="4" id="KW-1185">Reference proteome</keyword>
<protein>
    <submittedName>
        <fullName evidence="3">Anti-sigma regulatory factor (Ser/Thr protein kinase)</fullName>
    </submittedName>
</protein>
<sequence length="126" mass="14085">MTAMQLYDIQDISPCIQRVMAAPQLAHACPERLNDLKLCLYELLGNALLHTTGKVILTCRFEADSVRISVRQTGAWQGEAIDGCAHCLEAGLTDENGRGLYLVRCLSDEFQYLKGSQDMRIRIQLV</sequence>
<dbReference type="InterPro" id="IPR036890">
    <property type="entry name" value="HATPase_C_sf"/>
</dbReference>
<dbReference type="RefSeq" id="WP_159427971.1">
    <property type="nucleotide sequence ID" value="NZ_FNAF01000003.1"/>
</dbReference>
<feature type="domain" description="Histidine kinase/HSP90-like ATPase" evidence="2">
    <location>
        <begin position="16"/>
        <end position="123"/>
    </location>
</feature>
<dbReference type="PANTHER" id="PTHR35526">
    <property type="entry name" value="ANTI-SIGMA-F FACTOR RSBW-RELATED"/>
    <property type="match status" value="1"/>
</dbReference>
<dbReference type="Proteomes" id="UP000198995">
    <property type="component" value="Unassembled WGS sequence"/>
</dbReference>
<evidence type="ECO:0000256" key="1">
    <source>
        <dbReference type="ARBA" id="ARBA00022527"/>
    </source>
</evidence>
<proteinExistence type="predicted"/>
<dbReference type="SUPFAM" id="SSF55874">
    <property type="entry name" value="ATPase domain of HSP90 chaperone/DNA topoisomerase II/histidine kinase"/>
    <property type="match status" value="1"/>
</dbReference>
<dbReference type="GO" id="GO:0004674">
    <property type="term" value="F:protein serine/threonine kinase activity"/>
    <property type="evidence" value="ECO:0007669"/>
    <property type="project" value="UniProtKB-KW"/>
</dbReference>
<dbReference type="PANTHER" id="PTHR35526:SF3">
    <property type="entry name" value="ANTI-SIGMA-F FACTOR RSBW"/>
    <property type="match status" value="1"/>
</dbReference>
<accession>A0A1G6UM79</accession>
<keyword evidence="3" id="KW-0418">Kinase</keyword>
<evidence type="ECO:0000259" key="2">
    <source>
        <dbReference type="Pfam" id="PF13581"/>
    </source>
</evidence>
<evidence type="ECO:0000313" key="4">
    <source>
        <dbReference type="Proteomes" id="UP000198995"/>
    </source>
</evidence>
<dbReference type="AlphaFoldDB" id="A0A1G6UM79"/>
<keyword evidence="1" id="KW-0723">Serine/threonine-protein kinase</keyword>
<keyword evidence="3" id="KW-0808">Transferase</keyword>
<name>A0A1G6UM79_PEPNI</name>
<dbReference type="InterPro" id="IPR050267">
    <property type="entry name" value="Anti-sigma-factor_SerPK"/>
</dbReference>
<dbReference type="InterPro" id="IPR003594">
    <property type="entry name" value="HATPase_dom"/>
</dbReference>
<dbReference type="EMBL" id="FNAF01000003">
    <property type="protein sequence ID" value="SDD42458.1"/>
    <property type="molecule type" value="Genomic_DNA"/>
</dbReference>
<dbReference type="Pfam" id="PF13581">
    <property type="entry name" value="HATPase_c_2"/>
    <property type="match status" value="1"/>
</dbReference>
<dbReference type="OrthoDB" id="2620581at2"/>
<dbReference type="Gene3D" id="3.30.565.10">
    <property type="entry name" value="Histidine kinase-like ATPase, C-terminal domain"/>
    <property type="match status" value="1"/>
</dbReference>
<reference evidence="3 4" key="1">
    <citation type="submission" date="2016-10" db="EMBL/GenBank/DDBJ databases">
        <authorList>
            <person name="de Groot N.N."/>
        </authorList>
    </citation>
    <scope>NUCLEOTIDE SEQUENCE [LARGE SCALE GENOMIC DNA]</scope>
    <source>
        <strain evidence="3 4">DSM 20475</strain>
    </source>
</reference>
<organism evidence="3 4">
    <name type="scientific">Peptococcus niger</name>
    <dbReference type="NCBI Taxonomy" id="2741"/>
    <lineage>
        <taxon>Bacteria</taxon>
        <taxon>Bacillati</taxon>
        <taxon>Bacillota</taxon>
        <taxon>Clostridia</taxon>
        <taxon>Eubacteriales</taxon>
        <taxon>Peptococcaceae</taxon>
        <taxon>Peptococcus</taxon>
    </lineage>
</organism>
<evidence type="ECO:0000313" key="3">
    <source>
        <dbReference type="EMBL" id="SDD42458.1"/>
    </source>
</evidence>
<dbReference type="CDD" id="cd16936">
    <property type="entry name" value="HATPase_RsbW-like"/>
    <property type="match status" value="1"/>
</dbReference>
<gene>
    <name evidence="3" type="ORF">SAMN04489866_10397</name>
</gene>